<dbReference type="HAMAP" id="MF_00909">
    <property type="entry name" value="FtsZ"/>
    <property type="match status" value="1"/>
</dbReference>
<dbReference type="GO" id="GO:0032153">
    <property type="term" value="C:cell division site"/>
    <property type="evidence" value="ECO:0007669"/>
    <property type="project" value="TreeGrafter"/>
</dbReference>
<name>A0A7S4NJH9_9STRA</name>
<proteinExistence type="inferred from homology"/>
<evidence type="ECO:0000259" key="6">
    <source>
        <dbReference type="SMART" id="SM00865"/>
    </source>
</evidence>
<dbReference type="InterPro" id="IPR024757">
    <property type="entry name" value="FtsZ_C"/>
</dbReference>
<dbReference type="PANTHER" id="PTHR30314:SF3">
    <property type="entry name" value="MITOCHONDRIAL DIVISION PROTEIN FSZA"/>
    <property type="match status" value="1"/>
</dbReference>
<organism evidence="7">
    <name type="scientific">Odontella aurita</name>
    <dbReference type="NCBI Taxonomy" id="265563"/>
    <lineage>
        <taxon>Eukaryota</taxon>
        <taxon>Sar</taxon>
        <taxon>Stramenopiles</taxon>
        <taxon>Ochrophyta</taxon>
        <taxon>Bacillariophyta</taxon>
        <taxon>Mediophyceae</taxon>
        <taxon>Biddulphiophycidae</taxon>
        <taxon>Eupodiscales</taxon>
        <taxon>Odontellaceae</taxon>
        <taxon>Odontella</taxon>
    </lineage>
</organism>
<evidence type="ECO:0000313" key="7">
    <source>
        <dbReference type="EMBL" id="CAE2290116.1"/>
    </source>
</evidence>
<feature type="compositionally biased region" description="Pro residues" evidence="4">
    <location>
        <begin position="168"/>
        <end position="177"/>
    </location>
</feature>
<dbReference type="EMBL" id="HBKQ01062580">
    <property type="protein sequence ID" value="CAE2290116.1"/>
    <property type="molecule type" value="Transcribed_RNA"/>
</dbReference>
<evidence type="ECO:0000256" key="4">
    <source>
        <dbReference type="SAM" id="MobiDB-lite"/>
    </source>
</evidence>
<dbReference type="SUPFAM" id="SSF52490">
    <property type="entry name" value="Tubulin nucleotide-binding domain-like"/>
    <property type="match status" value="1"/>
</dbReference>
<evidence type="ECO:0008006" key="8">
    <source>
        <dbReference type="Google" id="ProtNLM"/>
    </source>
</evidence>
<dbReference type="PANTHER" id="PTHR30314">
    <property type="entry name" value="CELL DIVISION PROTEIN FTSZ-RELATED"/>
    <property type="match status" value="1"/>
</dbReference>
<protein>
    <recommendedName>
        <fullName evidence="8">Cell division protein FtsZ</fullName>
    </recommendedName>
</protein>
<dbReference type="GO" id="GO:0003924">
    <property type="term" value="F:GTPase activity"/>
    <property type="evidence" value="ECO:0007669"/>
    <property type="project" value="InterPro"/>
</dbReference>
<sequence>MMLSVRALCGPSPRRLLLPLASSLSSASAECALRRTFGSVPAASARSNTLRPGSASNVPSAAFATRWQSSAAKGGDSLSKRAARALGANKKSSEKAAGNKSEKAAPVAATAADASETVEISGSDEGVVAQAEAPPRLHREVTGTSEAADEGKGRVASSEPFQTDASSSPPPPPPPPQASQVLPHQPGHAPPHPPQSAHVHLHEFAPRIVVCGVGGAGGNAVNNMIARGLSGVDFIALNTDAQHLATSLTDNRLQIGTSLTSGLGCGANPDAGRLAAEESRDHIAELLGDAHMVFVAAGMGGGTGTGAAPVVAEVCYNLGILTVGVVTKPFRFEGTHRMRLADEGIRRLTDVVDTLILVPNQNLFKLAADKTSFVDAFAMADDVLLAGVKSITDLMTTPGLINLDFADVQSVMHGMGNAMLGTGQACLEDEDVRADEDRASIAAERALTNPLLGDDVDVGSAKGMLVNITGGRDMTLFEVDRAAQLVTERVRDPDANIIFGSAYDEGLEGCIRVSVVATGIEKMEEEGGGSSADNQD</sequence>
<evidence type="ECO:0000259" key="5">
    <source>
        <dbReference type="SMART" id="SM00864"/>
    </source>
</evidence>
<keyword evidence="3" id="KW-0342">GTP-binding</keyword>
<dbReference type="GO" id="GO:0051301">
    <property type="term" value="P:cell division"/>
    <property type="evidence" value="ECO:0007669"/>
    <property type="project" value="TreeGrafter"/>
</dbReference>
<dbReference type="InterPro" id="IPR020805">
    <property type="entry name" value="Cell_div_FtsZ_CS"/>
</dbReference>
<dbReference type="Gene3D" id="3.30.1330.20">
    <property type="entry name" value="Tubulin/FtsZ, C-terminal domain"/>
    <property type="match status" value="1"/>
</dbReference>
<dbReference type="Pfam" id="PF00091">
    <property type="entry name" value="Tubulin"/>
    <property type="match status" value="1"/>
</dbReference>
<dbReference type="NCBIfam" id="TIGR00065">
    <property type="entry name" value="ftsZ"/>
    <property type="match status" value="1"/>
</dbReference>
<dbReference type="Gene3D" id="3.40.50.1440">
    <property type="entry name" value="Tubulin/FtsZ, GTPase domain"/>
    <property type="match status" value="1"/>
</dbReference>
<reference evidence="7" key="1">
    <citation type="submission" date="2021-01" db="EMBL/GenBank/DDBJ databases">
        <authorList>
            <person name="Corre E."/>
            <person name="Pelletier E."/>
            <person name="Niang G."/>
            <person name="Scheremetjew M."/>
            <person name="Finn R."/>
            <person name="Kale V."/>
            <person name="Holt S."/>
            <person name="Cochrane G."/>
            <person name="Meng A."/>
            <person name="Brown T."/>
            <person name="Cohen L."/>
        </authorList>
    </citation>
    <scope>NUCLEOTIDE SEQUENCE</scope>
    <source>
        <strain evidence="7">Isolate 1302-5</strain>
    </source>
</reference>
<dbReference type="Pfam" id="PF12327">
    <property type="entry name" value="FtsZ_C"/>
    <property type="match status" value="1"/>
</dbReference>
<dbReference type="InterPro" id="IPR036525">
    <property type="entry name" value="Tubulin/FtsZ_GTPase_sf"/>
</dbReference>
<evidence type="ECO:0000256" key="2">
    <source>
        <dbReference type="ARBA" id="ARBA00022741"/>
    </source>
</evidence>
<dbReference type="InterPro" id="IPR008280">
    <property type="entry name" value="Tub_FtsZ_C"/>
</dbReference>
<comment type="similarity">
    <text evidence="1">Belongs to the FtsZ family.</text>
</comment>
<dbReference type="AlphaFoldDB" id="A0A7S4NJH9"/>
<feature type="region of interest" description="Disordered" evidence="4">
    <location>
        <begin position="84"/>
        <end position="197"/>
    </location>
</feature>
<gene>
    <name evidence="7" type="ORF">OAUR00152_LOCUS42670</name>
</gene>
<feature type="compositionally biased region" description="Low complexity" evidence="4">
    <location>
        <begin position="104"/>
        <end position="114"/>
    </location>
</feature>
<dbReference type="SUPFAM" id="SSF55307">
    <property type="entry name" value="Tubulin C-terminal domain-like"/>
    <property type="match status" value="1"/>
</dbReference>
<dbReference type="GO" id="GO:0005525">
    <property type="term" value="F:GTP binding"/>
    <property type="evidence" value="ECO:0007669"/>
    <property type="project" value="UniProtKB-KW"/>
</dbReference>
<dbReference type="SMART" id="SM00864">
    <property type="entry name" value="Tubulin"/>
    <property type="match status" value="1"/>
</dbReference>
<dbReference type="InterPro" id="IPR000158">
    <property type="entry name" value="Cell_div_FtsZ"/>
</dbReference>
<dbReference type="InterPro" id="IPR045061">
    <property type="entry name" value="FtsZ/CetZ"/>
</dbReference>
<dbReference type="PRINTS" id="PR00423">
    <property type="entry name" value="CELLDVISFTSZ"/>
</dbReference>
<dbReference type="InterPro" id="IPR037103">
    <property type="entry name" value="Tubulin/FtsZ-like_C"/>
</dbReference>
<dbReference type="FunFam" id="3.40.50.1440:FF:000001">
    <property type="entry name" value="Cell division protein FtsZ"/>
    <property type="match status" value="1"/>
</dbReference>
<dbReference type="PROSITE" id="PS01135">
    <property type="entry name" value="FTSZ_2"/>
    <property type="match status" value="1"/>
</dbReference>
<feature type="domain" description="Tubulin/FtsZ 2-layer sandwich" evidence="6">
    <location>
        <begin position="401"/>
        <end position="529"/>
    </location>
</feature>
<dbReference type="InterPro" id="IPR018316">
    <property type="entry name" value="Tubulin/FtsZ_2-layer-sand-dom"/>
</dbReference>
<evidence type="ECO:0000256" key="1">
    <source>
        <dbReference type="ARBA" id="ARBA00009690"/>
    </source>
</evidence>
<accession>A0A7S4NJH9</accession>
<evidence type="ECO:0000256" key="3">
    <source>
        <dbReference type="ARBA" id="ARBA00023134"/>
    </source>
</evidence>
<keyword evidence="2" id="KW-0547">Nucleotide-binding</keyword>
<feature type="domain" description="Tubulin/FtsZ GTPase" evidence="5">
    <location>
        <begin position="207"/>
        <end position="399"/>
    </location>
</feature>
<dbReference type="SMART" id="SM00865">
    <property type="entry name" value="Tubulin_C"/>
    <property type="match status" value="1"/>
</dbReference>
<dbReference type="CDD" id="cd02201">
    <property type="entry name" value="FtsZ_type1"/>
    <property type="match status" value="1"/>
</dbReference>
<dbReference type="GO" id="GO:0005737">
    <property type="term" value="C:cytoplasm"/>
    <property type="evidence" value="ECO:0007669"/>
    <property type="project" value="TreeGrafter"/>
</dbReference>
<dbReference type="InterPro" id="IPR003008">
    <property type="entry name" value="Tubulin_FtsZ_GTPase"/>
</dbReference>